<dbReference type="GO" id="GO:0008999">
    <property type="term" value="F:protein-N-terminal-alanine acetyltransferase activity"/>
    <property type="evidence" value="ECO:0007669"/>
    <property type="project" value="TreeGrafter"/>
</dbReference>
<name>A0A511WR31_9BACI</name>
<dbReference type="PANTHER" id="PTHR43792">
    <property type="entry name" value="GNAT FAMILY, PUTATIVE (AFU_ORTHOLOGUE AFUA_3G00765)-RELATED-RELATED"/>
    <property type="match status" value="1"/>
</dbReference>
<protein>
    <submittedName>
        <fullName evidence="5">N-acetyltransferase</fullName>
    </submittedName>
</protein>
<evidence type="ECO:0000313" key="5">
    <source>
        <dbReference type="EMBL" id="GEN52693.1"/>
    </source>
</evidence>
<dbReference type="InterPro" id="IPR000182">
    <property type="entry name" value="GNAT_dom"/>
</dbReference>
<keyword evidence="1 5" id="KW-0808">Transferase</keyword>
<dbReference type="AlphaFoldDB" id="A0A511WR31"/>
<reference evidence="5 6" key="1">
    <citation type="submission" date="2019-07" db="EMBL/GenBank/DDBJ databases">
        <title>Whole genome shotgun sequence of Halobacillus faecis NBRC 103569.</title>
        <authorList>
            <person name="Hosoyama A."/>
            <person name="Uohara A."/>
            <person name="Ohji S."/>
            <person name="Ichikawa N."/>
        </authorList>
    </citation>
    <scope>NUCLEOTIDE SEQUENCE [LARGE SCALE GENOMIC DNA]</scope>
    <source>
        <strain evidence="5 6">NBRC 103569</strain>
    </source>
</reference>
<sequence length="170" mass="19833">MEIVIEPLRYEDAEDLFNFECKNRMFFEKMVPSRGEEYYDFDTFMIKHMKLLDEQKQGLSYFYLIKKTTGEILGRMNFVDVDQSKNLGHLGYRVGQKYAGQGIAKKALGMLMEHVKENGFTKVLAKTIDHNIASQKVLERDGFKRLETSGDEFVMLGETVKFVKYAWVID</sequence>
<evidence type="ECO:0000259" key="4">
    <source>
        <dbReference type="PROSITE" id="PS51186"/>
    </source>
</evidence>
<dbReference type="RefSeq" id="WP_146813711.1">
    <property type="nucleotide sequence ID" value="NZ_BJYD01000006.1"/>
</dbReference>
<proteinExistence type="inferred from homology"/>
<dbReference type="CDD" id="cd04301">
    <property type="entry name" value="NAT_SF"/>
    <property type="match status" value="1"/>
</dbReference>
<organism evidence="5 6">
    <name type="scientific">Halobacillus faecis</name>
    <dbReference type="NCBI Taxonomy" id="360184"/>
    <lineage>
        <taxon>Bacteria</taxon>
        <taxon>Bacillati</taxon>
        <taxon>Bacillota</taxon>
        <taxon>Bacilli</taxon>
        <taxon>Bacillales</taxon>
        <taxon>Bacillaceae</taxon>
        <taxon>Halobacillus</taxon>
    </lineage>
</organism>
<evidence type="ECO:0000256" key="2">
    <source>
        <dbReference type="ARBA" id="ARBA00023315"/>
    </source>
</evidence>
<dbReference type="InterPro" id="IPR016181">
    <property type="entry name" value="Acyl_CoA_acyltransferase"/>
</dbReference>
<dbReference type="Gene3D" id="3.40.630.30">
    <property type="match status" value="1"/>
</dbReference>
<evidence type="ECO:0000256" key="1">
    <source>
        <dbReference type="ARBA" id="ARBA00022679"/>
    </source>
</evidence>
<dbReference type="PROSITE" id="PS51186">
    <property type="entry name" value="GNAT"/>
    <property type="match status" value="1"/>
</dbReference>
<dbReference type="EMBL" id="BJYD01000006">
    <property type="protein sequence ID" value="GEN52693.1"/>
    <property type="molecule type" value="Genomic_DNA"/>
</dbReference>
<comment type="caution">
    <text evidence="5">The sequence shown here is derived from an EMBL/GenBank/DDBJ whole genome shotgun (WGS) entry which is preliminary data.</text>
</comment>
<dbReference type="GO" id="GO:0005737">
    <property type="term" value="C:cytoplasm"/>
    <property type="evidence" value="ECO:0007669"/>
    <property type="project" value="TreeGrafter"/>
</dbReference>
<gene>
    <name evidence="5" type="ORF">HFA01_09550</name>
</gene>
<evidence type="ECO:0000256" key="3">
    <source>
        <dbReference type="ARBA" id="ARBA00038502"/>
    </source>
</evidence>
<dbReference type="SUPFAM" id="SSF55729">
    <property type="entry name" value="Acyl-CoA N-acyltransferases (Nat)"/>
    <property type="match status" value="1"/>
</dbReference>
<dbReference type="InterPro" id="IPR051531">
    <property type="entry name" value="N-acetyltransferase"/>
</dbReference>
<dbReference type="Proteomes" id="UP000321886">
    <property type="component" value="Unassembled WGS sequence"/>
</dbReference>
<evidence type="ECO:0000313" key="6">
    <source>
        <dbReference type="Proteomes" id="UP000321886"/>
    </source>
</evidence>
<keyword evidence="2" id="KW-0012">Acyltransferase</keyword>
<dbReference type="Pfam" id="PF13302">
    <property type="entry name" value="Acetyltransf_3"/>
    <property type="match status" value="1"/>
</dbReference>
<keyword evidence="6" id="KW-1185">Reference proteome</keyword>
<dbReference type="PANTHER" id="PTHR43792:SF8">
    <property type="entry name" value="[RIBOSOMAL PROTEIN US5]-ALANINE N-ACETYLTRANSFERASE"/>
    <property type="match status" value="1"/>
</dbReference>
<dbReference type="OrthoDB" id="9801656at2"/>
<accession>A0A511WR31</accession>
<feature type="domain" description="N-acetyltransferase" evidence="4">
    <location>
        <begin position="3"/>
        <end position="167"/>
    </location>
</feature>
<comment type="similarity">
    <text evidence="3">Belongs to the acetyltransferase family. RimJ subfamily.</text>
</comment>